<keyword evidence="2" id="KW-1185">Reference proteome</keyword>
<accession>A0ABQ8SKX0</accession>
<evidence type="ECO:0000313" key="2">
    <source>
        <dbReference type="Proteomes" id="UP001148838"/>
    </source>
</evidence>
<dbReference type="Proteomes" id="UP001148838">
    <property type="component" value="Unassembled WGS sequence"/>
</dbReference>
<dbReference type="EMBL" id="JAJSOF020000025">
    <property type="protein sequence ID" value="KAJ4434799.1"/>
    <property type="molecule type" value="Genomic_DNA"/>
</dbReference>
<reference evidence="1 2" key="1">
    <citation type="journal article" date="2022" name="Allergy">
        <title>Genome assembly and annotation of Periplaneta americana reveal a comprehensive cockroach allergen profile.</title>
        <authorList>
            <person name="Wang L."/>
            <person name="Xiong Q."/>
            <person name="Saelim N."/>
            <person name="Wang L."/>
            <person name="Nong W."/>
            <person name="Wan A.T."/>
            <person name="Shi M."/>
            <person name="Liu X."/>
            <person name="Cao Q."/>
            <person name="Hui J.H.L."/>
            <person name="Sookrung N."/>
            <person name="Leung T.F."/>
            <person name="Tungtrongchitr A."/>
            <person name="Tsui S.K.W."/>
        </authorList>
    </citation>
    <scope>NUCLEOTIDE SEQUENCE [LARGE SCALE GENOMIC DNA]</scope>
    <source>
        <strain evidence="1">PWHHKU_190912</strain>
    </source>
</reference>
<comment type="caution">
    <text evidence="1">The sequence shown here is derived from an EMBL/GenBank/DDBJ whole genome shotgun (WGS) entry which is preliminary data.</text>
</comment>
<gene>
    <name evidence="1" type="ORF">ANN_23370</name>
</gene>
<protein>
    <submittedName>
        <fullName evidence="1">Uncharacterized protein</fullName>
    </submittedName>
</protein>
<organism evidence="1 2">
    <name type="scientific">Periplaneta americana</name>
    <name type="common">American cockroach</name>
    <name type="synonym">Blatta americana</name>
    <dbReference type="NCBI Taxonomy" id="6978"/>
    <lineage>
        <taxon>Eukaryota</taxon>
        <taxon>Metazoa</taxon>
        <taxon>Ecdysozoa</taxon>
        <taxon>Arthropoda</taxon>
        <taxon>Hexapoda</taxon>
        <taxon>Insecta</taxon>
        <taxon>Pterygota</taxon>
        <taxon>Neoptera</taxon>
        <taxon>Polyneoptera</taxon>
        <taxon>Dictyoptera</taxon>
        <taxon>Blattodea</taxon>
        <taxon>Blattoidea</taxon>
        <taxon>Blattidae</taxon>
        <taxon>Blattinae</taxon>
        <taxon>Periplaneta</taxon>
    </lineage>
</organism>
<name>A0ABQ8SKX0_PERAM</name>
<evidence type="ECO:0000313" key="1">
    <source>
        <dbReference type="EMBL" id="KAJ4434799.1"/>
    </source>
</evidence>
<sequence>MAGLCEGGNEPPGSLKASKKYQVVFAVDVDGATCLRQSLTHRQKFSYKLSVDVPKHLVTRSTKPAAAWKEPRINHLGPFHTVMRVSVTPAHELIALSHDMPQRGLLDLAGCIKITLDLMGGEKRGEVHGIADSGSHRRIDIITFEPGERQVYILDQTIRFGTHQNQPEEHVWADEHPHAVEERRHQYRFSINVWIGILGDRLRAIRATTEINWGSLSGRIGCLAGVCHVSKDYRCGSCMMAHQHIFSAITESYPAFARIGLRENPGINLNQVTCPDRDSNPGHLVSRPDALTVTPQVWTPNLNPLDFWLSRTTRSISKKLDFAGMDDWFKAFSITVGRRKTRRRFYRGVVGYKV</sequence>
<proteinExistence type="predicted"/>